<keyword evidence="6 7" id="KW-0472">Membrane</keyword>
<feature type="transmembrane region" description="Helical" evidence="7">
    <location>
        <begin position="250"/>
        <end position="275"/>
    </location>
</feature>
<dbReference type="GO" id="GO:0055085">
    <property type="term" value="P:transmembrane transport"/>
    <property type="evidence" value="ECO:0007669"/>
    <property type="project" value="InterPro"/>
</dbReference>
<feature type="transmembrane region" description="Helical" evidence="7">
    <location>
        <begin position="104"/>
        <end position="127"/>
    </location>
</feature>
<dbReference type="RefSeq" id="WP_014801692.1">
    <property type="nucleotide sequence ID" value="NC_018020.1"/>
</dbReference>
<feature type="transmembrane region" description="Helical" evidence="7">
    <location>
        <begin position="7"/>
        <end position="26"/>
    </location>
</feature>
<evidence type="ECO:0000256" key="2">
    <source>
        <dbReference type="ARBA" id="ARBA00022448"/>
    </source>
</evidence>
<evidence type="ECO:0000256" key="7">
    <source>
        <dbReference type="RuleBase" id="RU363032"/>
    </source>
</evidence>
<name>I4B1L5_TURPD</name>
<dbReference type="STRING" id="869212.Turpa_0518"/>
<evidence type="ECO:0000256" key="3">
    <source>
        <dbReference type="ARBA" id="ARBA00022475"/>
    </source>
</evidence>
<evidence type="ECO:0000313" key="9">
    <source>
        <dbReference type="EMBL" id="AFM11172.1"/>
    </source>
</evidence>
<organism evidence="9 10">
    <name type="scientific">Turneriella parva (strain ATCC BAA-1111 / DSM 21527 / NCTC 11395 / H)</name>
    <name type="common">Leptospira parva</name>
    <dbReference type="NCBI Taxonomy" id="869212"/>
    <lineage>
        <taxon>Bacteria</taxon>
        <taxon>Pseudomonadati</taxon>
        <taxon>Spirochaetota</taxon>
        <taxon>Spirochaetia</taxon>
        <taxon>Leptospirales</taxon>
        <taxon>Leptospiraceae</taxon>
        <taxon>Turneriella</taxon>
    </lineage>
</organism>
<dbReference type="HOGENOM" id="CLU_036879_1_1_12"/>
<dbReference type="PANTHER" id="PTHR30465">
    <property type="entry name" value="INNER MEMBRANE ABC TRANSPORTER"/>
    <property type="match status" value="1"/>
</dbReference>
<keyword evidence="5 7" id="KW-1133">Transmembrane helix</keyword>
<dbReference type="PANTHER" id="PTHR30465:SF66">
    <property type="entry name" value="INNER MEMBRANE ABC TRANSPORTER PERMEASE PROTEIN YEJB"/>
    <property type="match status" value="1"/>
</dbReference>
<evidence type="ECO:0000256" key="5">
    <source>
        <dbReference type="ARBA" id="ARBA00022989"/>
    </source>
</evidence>
<evidence type="ECO:0000256" key="6">
    <source>
        <dbReference type="ARBA" id="ARBA00023136"/>
    </source>
</evidence>
<dbReference type="AlphaFoldDB" id="I4B1L5"/>
<feature type="transmembrane region" description="Helical" evidence="7">
    <location>
        <begin position="191"/>
        <end position="210"/>
    </location>
</feature>
<accession>I4B1L5</accession>
<keyword evidence="3" id="KW-1003">Cell membrane</keyword>
<dbReference type="PATRIC" id="fig|869212.3.peg.495"/>
<dbReference type="PROSITE" id="PS50928">
    <property type="entry name" value="ABC_TM1"/>
    <property type="match status" value="1"/>
</dbReference>
<keyword evidence="4 7" id="KW-0812">Transmembrane</keyword>
<keyword evidence="10" id="KW-1185">Reference proteome</keyword>
<dbReference type="EMBL" id="CP002959">
    <property type="protein sequence ID" value="AFM11172.1"/>
    <property type="molecule type" value="Genomic_DNA"/>
</dbReference>
<proteinExistence type="inferred from homology"/>
<dbReference type="GO" id="GO:0005886">
    <property type="term" value="C:plasma membrane"/>
    <property type="evidence" value="ECO:0007669"/>
    <property type="project" value="UniProtKB-SubCell"/>
</dbReference>
<evidence type="ECO:0000256" key="4">
    <source>
        <dbReference type="ARBA" id="ARBA00022692"/>
    </source>
</evidence>
<dbReference type="InterPro" id="IPR035906">
    <property type="entry name" value="MetI-like_sf"/>
</dbReference>
<comment type="subcellular location">
    <subcellularLocation>
        <location evidence="1 7">Cell membrane</location>
        <topology evidence="1 7">Multi-pass membrane protein</topology>
    </subcellularLocation>
</comment>
<keyword evidence="2 7" id="KW-0813">Transport</keyword>
<dbReference type="CDD" id="cd06261">
    <property type="entry name" value="TM_PBP2"/>
    <property type="match status" value="1"/>
</dbReference>
<evidence type="ECO:0000256" key="1">
    <source>
        <dbReference type="ARBA" id="ARBA00004651"/>
    </source>
</evidence>
<evidence type="ECO:0000259" key="8">
    <source>
        <dbReference type="PROSITE" id="PS50928"/>
    </source>
</evidence>
<comment type="similarity">
    <text evidence="7">Belongs to the binding-protein-dependent transport system permease family.</text>
</comment>
<feature type="domain" description="ABC transmembrane type-1" evidence="8">
    <location>
        <begin position="100"/>
        <end position="317"/>
    </location>
</feature>
<dbReference type="InterPro" id="IPR000515">
    <property type="entry name" value="MetI-like"/>
</dbReference>
<gene>
    <name evidence="9" type="ordered locus">Turpa_0518</name>
</gene>
<reference evidence="9 10" key="1">
    <citation type="submission" date="2012-06" db="EMBL/GenBank/DDBJ databases">
        <title>The complete chromosome of genome of Turneriella parva DSM 21527.</title>
        <authorList>
            <consortium name="US DOE Joint Genome Institute (JGI-PGF)"/>
            <person name="Lucas S."/>
            <person name="Han J."/>
            <person name="Lapidus A."/>
            <person name="Bruce D."/>
            <person name="Goodwin L."/>
            <person name="Pitluck S."/>
            <person name="Peters L."/>
            <person name="Kyrpides N."/>
            <person name="Mavromatis K."/>
            <person name="Ivanova N."/>
            <person name="Mikhailova N."/>
            <person name="Chertkov O."/>
            <person name="Detter J.C."/>
            <person name="Tapia R."/>
            <person name="Han C."/>
            <person name="Land M."/>
            <person name="Hauser L."/>
            <person name="Markowitz V."/>
            <person name="Cheng J.-F."/>
            <person name="Hugenholtz P."/>
            <person name="Woyke T."/>
            <person name="Wu D."/>
            <person name="Gronow S."/>
            <person name="Wellnitz S."/>
            <person name="Brambilla E."/>
            <person name="Klenk H.-P."/>
            <person name="Eisen J.A."/>
        </authorList>
    </citation>
    <scope>NUCLEOTIDE SEQUENCE [LARGE SCALE GENOMIC DNA]</scope>
    <source>
        <strain evidence="10">ATCC BAA-1111 / DSM 21527 / NCTC 11395 / H</strain>
    </source>
</reference>
<dbReference type="Pfam" id="PF00528">
    <property type="entry name" value="BPD_transp_1"/>
    <property type="match status" value="1"/>
</dbReference>
<dbReference type="SUPFAM" id="SSF161098">
    <property type="entry name" value="MetI-like"/>
    <property type="match status" value="1"/>
</dbReference>
<feature type="transmembrane region" description="Helical" evidence="7">
    <location>
        <begin position="139"/>
        <end position="160"/>
    </location>
</feature>
<dbReference type="Gene3D" id="1.10.3720.10">
    <property type="entry name" value="MetI-like"/>
    <property type="match status" value="1"/>
</dbReference>
<feature type="transmembrane region" description="Helical" evidence="7">
    <location>
        <begin position="295"/>
        <end position="321"/>
    </location>
</feature>
<sequence>MRFALRRFLLMVPTFVGIITITFFLIKLRPDALTTASMGPDGLKESSGLDEFQTKMRAYYGLDQPLHIQYLKLWKNILTLDFSESRIDHRPVLSKIAEALPITLFFNLLSVFIVYTISIPLGIYMALHDGARREHLIATVLYVLYALPGFWVALMVLKYFGSAEYLDMFPLSGLVSPYFSKLAWYEQVADFLWHLVLPVFVMVYGSFAFLSRYMKSSFLDALRSDYVRTAKAKGLKGSTVIYVHALRNSVIPLVTLLGGLLPSLIGGSVILERIFTIPGMGKLAYDSFYANDDTVIIAVVSISSVLTMLGIFLSDIAYMAVDPRIRYGMQNEKM</sequence>
<dbReference type="KEGG" id="tpx:Turpa_0518"/>
<dbReference type="Proteomes" id="UP000006048">
    <property type="component" value="Chromosome"/>
</dbReference>
<dbReference type="OrthoDB" id="9806409at2"/>
<protein>
    <submittedName>
        <fullName evidence="9">ABC-type transporter, integral membrane subunit</fullName>
    </submittedName>
</protein>
<dbReference type="GO" id="GO:0042884">
    <property type="term" value="P:microcin transport"/>
    <property type="evidence" value="ECO:0007669"/>
    <property type="project" value="TreeGrafter"/>
</dbReference>
<evidence type="ECO:0000313" key="10">
    <source>
        <dbReference type="Proteomes" id="UP000006048"/>
    </source>
</evidence>